<keyword evidence="2" id="KW-0614">Plasmid</keyword>
<accession>A0A4Y5STJ8</accession>
<dbReference type="RefSeq" id="WP_139615867.1">
    <property type="nucleotide sequence ID" value="NZ_CP040761.1"/>
</dbReference>
<gene>
    <name evidence="2" type="ORF">E4191_18280</name>
</gene>
<sequence length="70" mass="7725">MPTAFREKPREGEAHEEGDLLLRTGGQDVDRLLLPIPDQGQRQKRVVGPVQLGSGPQQLQPLSGNLKDQK</sequence>
<name>A0A4Y5STJ8_9RHOB</name>
<dbReference type="Proteomes" id="UP000296374">
    <property type="component" value="Plasmid unnamed5"/>
</dbReference>
<evidence type="ECO:0000256" key="1">
    <source>
        <dbReference type="SAM" id="MobiDB-lite"/>
    </source>
</evidence>
<dbReference type="EMBL" id="CP040761">
    <property type="protein sequence ID" value="QDA36076.1"/>
    <property type="molecule type" value="Genomic_DNA"/>
</dbReference>
<feature type="region of interest" description="Disordered" evidence="1">
    <location>
        <begin position="1"/>
        <end position="70"/>
    </location>
</feature>
<dbReference type="KEGG" id="plia:E4191_18280"/>
<evidence type="ECO:0000313" key="3">
    <source>
        <dbReference type="Proteomes" id="UP000296374"/>
    </source>
</evidence>
<reference evidence="3" key="1">
    <citation type="submission" date="2019-05" db="EMBL/GenBank/DDBJ databases">
        <title>Tamlana fucoidanivorans sp. nov., isolated from the surface of algae collected from Fujian province in China.</title>
        <authorList>
            <person name="Li J."/>
        </authorList>
    </citation>
    <scope>NUCLEOTIDE SEQUENCE [LARGE SCALE GENOMIC DNA]</scope>
    <source>
        <strain evidence="3">2251</strain>
        <plasmid evidence="3">unnamed5</plasmid>
    </source>
</reference>
<feature type="compositionally biased region" description="Basic and acidic residues" evidence="1">
    <location>
        <begin position="1"/>
        <end position="20"/>
    </location>
</feature>
<evidence type="ECO:0000313" key="2">
    <source>
        <dbReference type="EMBL" id="QDA36076.1"/>
    </source>
</evidence>
<protein>
    <submittedName>
        <fullName evidence="2">Uncharacterized protein</fullName>
    </submittedName>
</protein>
<feature type="compositionally biased region" description="Low complexity" evidence="1">
    <location>
        <begin position="46"/>
        <end position="64"/>
    </location>
</feature>
<dbReference type="AlphaFoldDB" id="A0A4Y5STJ8"/>
<proteinExistence type="predicted"/>
<organism evidence="2 3">
    <name type="scientific">Paracoccus liaowanqingii</name>
    <dbReference type="NCBI Taxonomy" id="2560053"/>
    <lineage>
        <taxon>Bacteria</taxon>
        <taxon>Pseudomonadati</taxon>
        <taxon>Pseudomonadota</taxon>
        <taxon>Alphaproteobacteria</taxon>
        <taxon>Rhodobacterales</taxon>
        <taxon>Paracoccaceae</taxon>
        <taxon>Paracoccus</taxon>
    </lineage>
</organism>
<geneLocation type="plasmid" evidence="2 3">
    <name>unnamed5</name>
</geneLocation>